<dbReference type="AlphaFoldDB" id="A0A1G7ZUV6"/>
<dbReference type="Proteomes" id="UP000198967">
    <property type="component" value="Unassembled WGS sequence"/>
</dbReference>
<dbReference type="RefSeq" id="WP_176921521.1">
    <property type="nucleotide sequence ID" value="NZ_FNBE01000019.1"/>
</dbReference>
<name>A0A1G7ZUV6_PSEOR</name>
<evidence type="ECO:0000313" key="3">
    <source>
        <dbReference type="Proteomes" id="UP000198967"/>
    </source>
</evidence>
<evidence type="ECO:0000259" key="1">
    <source>
        <dbReference type="Pfam" id="PF20613"/>
    </source>
</evidence>
<dbReference type="STRING" id="366584.SAMN05216377_11951"/>
<accession>A0A1G7ZUV6</accession>
<protein>
    <recommendedName>
        <fullName evidence="1">HipA-like kinase domain-containing protein</fullName>
    </recommendedName>
</protein>
<evidence type="ECO:0000313" key="2">
    <source>
        <dbReference type="EMBL" id="SDH12376.1"/>
    </source>
</evidence>
<gene>
    <name evidence="2" type="ORF">SAMN05216377_11951</name>
</gene>
<dbReference type="InterPro" id="IPR046748">
    <property type="entry name" value="HipA_2"/>
</dbReference>
<sequence>MLRHVTATRYVAPLREGGSLPGLMEADDLGTYVVKFHGAGQGRKVLVAEIVVGELARTLGFAVPELVTVELDPDLGLAEPDQEVQELLRRSPGLNLGLDFLPGALDFDPLAFDPGSEFAGRVLWFDALVGNVDRSWRNSNMLLWHRTPYLIDHGATLTFHHAWTDPETWARRPFDAADHVLLGAHPDLDAADAALAPLVTADAVRAAVAQVPDAWLDGEPPDARERYVETLAARVAARDAWLPGVREAAAAGRPRPITREGRAPAWLAARLPKVRR</sequence>
<organism evidence="2 3">
    <name type="scientific">Pseudonocardia oroxyli</name>
    <dbReference type="NCBI Taxonomy" id="366584"/>
    <lineage>
        <taxon>Bacteria</taxon>
        <taxon>Bacillati</taxon>
        <taxon>Actinomycetota</taxon>
        <taxon>Actinomycetes</taxon>
        <taxon>Pseudonocardiales</taxon>
        <taxon>Pseudonocardiaceae</taxon>
        <taxon>Pseudonocardia</taxon>
    </lineage>
</organism>
<feature type="domain" description="HipA-like kinase" evidence="1">
    <location>
        <begin position="14"/>
        <end position="221"/>
    </location>
</feature>
<dbReference type="Pfam" id="PF20613">
    <property type="entry name" value="HipA_2"/>
    <property type="match status" value="1"/>
</dbReference>
<reference evidence="2 3" key="1">
    <citation type="submission" date="2016-10" db="EMBL/GenBank/DDBJ databases">
        <authorList>
            <person name="de Groot N.N."/>
        </authorList>
    </citation>
    <scope>NUCLEOTIDE SEQUENCE [LARGE SCALE GENOMIC DNA]</scope>
    <source>
        <strain evidence="2 3">CGMCC 4.3143</strain>
    </source>
</reference>
<proteinExistence type="predicted"/>
<keyword evidence="3" id="KW-1185">Reference proteome</keyword>
<dbReference type="EMBL" id="FNBE01000019">
    <property type="protein sequence ID" value="SDH12376.1"/>
    <property type="molecule type" value="Genomic_DNA"/>
</dbReference>